<proteinExistence type="predicted"/>
<dbReference type="InterPro" id="IPR048933">
    <property type="entry name" value="B_lactamase-like_C"/>
</dbReference>
<dbReference type="InterPro" id="IPR001279">
    <property type="entry name" value="Metallo-B-lactamas"/>
</dbReference>
<name>A0ABW1YCP1_9DEIO</name>
<dbReference type="Proteomes" id="UP001596297">
    <property type="component" value="Unassembled WGS sequence"/>
</dbReference>
<dbReference type="Pfam" id="PF00753">
    <property type="entry name" value="Lactamase_B"/>
    <property type="match status" value="1"/>
</dbReference>
<comment type="caution">
    <text evidence="2">The sequence shown here is derived from an EMBL/GenBank/DDBJ whole genome shotgun (WGS) entry which is preliminary data.</text>
</comment>
<reference evidence="3" key="1">
    <citation type="journal article" date="2019" name="Int. J. Syst. Evol. Microbiol.">
        <title>The Global Catalogue of Microorganisms (GCM) 10K type strain sequencing project: providing services to taxonomists for standard genome sequencing and annotation.</title>
        <authorList>
            <consortium name="The Broad Institute Genomics Platform"/>
            <consortium name="The Broad Institute Genome Sequencing Center for Infectious Disease"/>
            <person name="Wu L."/>
            <person name="Ma J."/>
        </authorList>
    </citation>
    <scope>NUCLEOTIDE SEQUENCE [LARGE SCALE GENOMIC DNA]</scope>
    <source>
        <strain evidence="3">CGMCC 1.15772</strain>
    </source>
</reference>
<sequence>MQIYGSLTALQIPIPYPMKTVTVLLDRPADGPVTLVDTAIYTPEAEAALAEGLGAAGLGWGDIERVIVTHHHPDHYGMAGLIQERSGASVQMLDVEIGRSERYWHQWDAWLPGHIKHLRDHGAPEALIETVEPDGRRGLARVRPAKQVEALREGARLPLAGLEWEVMWLPGHSDGHLGLWNAGESLLIAGDAVLPRVSPNVSLYAYSRPDPLGDYLLTLGKLSALDPARAVVGHFGPLMTGVQERARDLRTHHHGRLDFIAAEVAREPRTAYELSLAMFPRNLSDGSRRAAMAETLAHAEHLHLLGQLGRTWEARGWVYHP</sequence>
<organism evidence="2 3">
    <name type="scientific">Deinococcus lacus</name>
    <dbReference type="NCBI Taxonomy" id="392561"/>
    <lineage>
        <taxon>Bacteria</taxon>
        <taxon>Thermotogati</taxon>
        <taxon>Deinococcota</taxon>
        <taxon>Deinococci</taxon>
        <taxon>Deinococcales</taxon>
        <taxon>Deinococcaceae</taxon>
        <taxon>Deinococcus</taxon>
    </lineage>
</organism>
<dbReference type="InterPro" id="IPR036388">
    <property type="entry name" value="WH-like_DNA-bd_sf"/>
</dbReference>
<dbReference type="InterPro" id="IPR036866">
    <property type="entry name" value="RibonucZ/Hydroxyglut_hydro"/>
</dbReference>
<dbReference type="RefSeq" id="WP_380081995.1">
    <property type="nucleotide sequence ID" value="NZ_JBHSWD010000001.1"/>
</dbReference>
<dbReference type="EMBL" id="JBHSWD010000001">
    <property type="protein sequence ID" value="MFC6590987.1"/>
    <property type="molecule type" value="Genomic_DNA"/>
</dbReference>
<dbReference type="CDD" id="cd07725">
    <property type="entry name" value="TTHA1429-like_MBL-fold"/>
    <property type="match status" value="1"/>
</dbReference>
<gene>
    <name evidence="2" type="ORF">ACFP81_02390</name>
</gene>
<dbReference type="SMART" id="SM00849">
    <property type="entry name" value="Lactamase_B"/>
    <property type="match status" value="1"/>
</dbReference>
<evidence type="ECO:0000313" key="2">
    <source>
        <dbReference type="EMBL" id="MFC6590987.1"/>
    </source>
</evidence>
<feature type="domain" description="Metallo-beta-lactamase" evidence="1">
    <location>
        <begin position="18"/>
        <end position="234"/>
    </location>
</feature>
<accession>A0ABW1YCP1</accession>
<dbReference type="SUPFAM" id="SSF56281">
    <property type="entry name" value="Metallo-hydrolase/oxidoreductase"/>
    <property type="match status" value="1"/>
</dbReference>
<keyword evidence="3" id="KW-1185">Reference proteome</keyword>
<protein>
    <submittedName>
        <fullName evidence="2">MBL fold metallo-hydrolase</fullName>
    </submittedName>
</protein>
<dbReference type="Pfam" id="PF21221">
    <property type="entry name" value="B_lactamase-like_C"/>
    <property type="match status" value="1"/>
</dbReference>
<dbReference type="PANTHER" id="PTHR23131">
    <property type="entry name" value="ENDORIBONUCLEASE LACTB2"/>
    <property type="match status" value="1"/>
</dbReference>
<evidence type="ECO:0000259" key="1">
    <source>
        <dbReference type="SMART" id="SM00849"/>
    </source>
</evidence>
<dbReference type="Gene3D" id="1.10.10.10">
    <property type="entry name" value="Winged helix-like DNA-binding domain superfamily/Winged helix DNA-binding domain"/>
    <property type="match status" value="1"/>
</dbReference>
<dbReference type="InterPro" id="IPR050662">
    <property type="entry name" value="Sec-metab_biosynth-thioest"/>
</dbReference>
<dbReference type="PANTHER" id="PTHR23131:SF4">
    <property type="entry name" value="METALLO-BETA-LACTAMASE SUPERFAMILY POTEIN"/>
    <property type="match status" value="1"/>
</dbReference>
<evidence type="ECO:0000313" key="3">
    <source>
        <dbReference type="Proteomes" id="UP001596297"/>
    </source>
</evidence>
<dbReference type="Gene3D" id="3.60.15.10">
    <property type="entry name" value="Ribonuclease Z/Hydroxyacylglutathione hydrolase-like"/>
    <property type="match status" value="1"/>
</dbReference>